<dbReference type="AlphaFoldDB" id="A0A2X2W265"/>
<sequence length="57" mass="6814">MNRALEVLISTINAEIDTLNKHDFKIYDGENPEHFIIGIYYDKETDKIYCEFDKEEK</sequence>
<dbReference type="EMBL" id="UAWC01000001">
    <property type="protein sequence ID" value="SQB33427.1"/>
    <property type="molecule type" value="Genomic_DNA"/>
</dbReference>
<proteinExistence type="predicted"/>
<reference evidence="1 2" key="1">
    <citation type="submission" date="2018-06" db="EMBL/GenBank/DDBJ databases">
        <authorList>
            <consortium name="Pathogen Informatics"/>
            <person name="Doyle S."/>
        </authorList>
    </citation>
    <scope>NUCLEOTIDE SEQUENCE [LARGE SCALE GENOMIC DNA]</scope>
    <source>
        <strain evidence="1 2">NCTC13028</strain>
    </source>
</reference>
<organism evidence="1 2">
    <name type="scientific">Clostridium cochlearium</name>
    <dbReference type="NCBI Taxonomy" id="1494"/>
    <lineage>
        <taxon>Bacteria</taxon>
        <taxon>Bacillati</taxon>
        <taxon>Bacillota</taxon>
        <taxon>Clostridia</taxon>
        <taxon>Eubacteriales</taxon>
        <taxon>Clostridiaceae</taxon>
        <taxon>Clostridium</taxon>
    </lineage>
</organism>
<evidence type="ECO:0000313" key="1">
    <source>
        <dbReference type="EMBL" id="SQB33427.1"/>
    </source>
</evidence>
<protein>
    <submittedName>
        <fullName evidence="1">Uncharacterized protein</fullName>
    </submittedName>
</protein>
<dbReference type="RefSeq" id="WP_174209072.1">
    <property type="nucleotide sequence ID" value="NZ_UAWC01000001.1"/>
</dbReference>
<accession>A0A2X2W265</accession>
<name>A0A2X2W265_CLOCO</name>
<evidence type="ECO:0000313" key="2">
    <source>
        <dbReference type="Proteomes" id="UP000250223"/>
    </source>
</evidence>
<dbReference type="Proteomes" id="UP000250223">
    <property type="component" value="Unassembled WGS sequence"/>
</dbReference>
<gene>
    <name evidence="1" type="ORF">NCTC13028_00420</name>
</gene>